<dbReference type="Gene3D" id="3.40.50.360">
    <property type="match status" value="1"/>
</dbReference>
<dbReference type="PANTHER" id="PTHR30543:SF21">
    <property type="entry name" value="NAD(P)H-DEPENDENT FMN REDUCTASE LOT6"/>
    <property type="match status" value="1"/>
</dbReference>
<keyword evidence="3" id="KW-1185">Reference proteome</keyword>
<dbReference type="SUPFAM" id="SSF52218">
    <property type="entry name" value="Flavoproteins"/>
    <property type="match status" value="1"/>
</dbReference>
<proteinExistence type="predicted"/>
<dbReference type="EMBL" id="SLUP01000002">
    <property type="protein sequence ID" value="TCL67569.1"/>
    <property type="molecule type" value="Genomic_DNA"/>
</dbReference>
<sequence length="198" mass="22306">MEIVSLETKYIFYTFALIKYINMKHIIAFAGSNSKESINKQLVTYASSLVENVKATILDLNDFELPIYGIDLEKEQGIPKNAHKFLQIIKDSDGILLSLAEHNGAYSTAFKNLFDWMTRIEGKMFFDKPMLLMATSPGGRGGASVLEIAKSRFPFHDASIIEVFSLPFFGDNFSEGKITNDDLDEQLKNAVKQFEKSL</sequence>
<dbReference type="InterPro" id="IPR050712">
    <property type="entry name" value="NAD(P)H-dep_reductase"/>
</dbReference>
<protein>
    <submittedName>
        <fullName evidence="2">NAD(P)H-dependent FMN reductase</fullName>
    </submittedName>
</protein>
<dbReference type="GO" id="GO:0005829">
    <property type="term" value="C:cytosol"/>
    <property type="evidence" value="ECO:0007669"/>
    <property type="project" value="TreeGrafter"/>
</dbReference>
<evidence type="ECO:0000313" key="3">
    <source>
        <dbReference type="Proteomes" id="UP000295455"/>
    </source>
</evidence>
<evidence type="ECO:0000259" key="1">
    <source>
        <dbReference type="Pfam" id="PF03358"/>
    </source>
</evidence>
<gene>
    <name evidence="2" type="ORF">EV196_102125</name>
</gene>
<dbReference type="Proteomes" id="UP000295455">
    <property type="component" value="Unassembled WGS sequence"/>
</dbReference>
<evidence type="ECO:0000313" key="2">
    <source>
        <dbReference type="EMBL" id="TCL67569.1"/>
    </source>
</evidence>
<dbReference type="GO" id="GO:0016491">
    <property type="term" value="F:oxidoreductase activity"/>
    <property type="evidence" value="ECO:0007669"/>
    <property type="project" value="InterPro"/>
</dbReference>
<dbReference type="GO" id="GO:0010181">
    <property type="term" value="F:FMN binding"/>
    <property type="evidence" value="ECO:0007669"/>
    <property type="project" value="TreeGrafter"/>
</dbReference>
<reference evidence="2 3" key="1">
    <citation type="submission" date="2019-03" db="EMBL/GenBank/DDBJ databases">
        <title>Genomic Encyclopedia of Type Strains, Phase IV (KMG-IV): sequencing the most valuable type-strain genomes for metagenomic binning, comparative biology and taxonomic classification.</title>
        <authorList>
            <person name="Goeker M."/>
        </authorList>
    </citation>
    <scope>NUCLEOTIDE SEQUENCE [LARGE SCALE GENOMIC DNA]</scope>
    <source>
        <strain evidence="2 3">DSM 18792</strain>
    </source>
</reference>
<accession>A0A4R1RN58</accession>
<dbReference type="InterPro" id="IPR029039">
    <property type="entry name" value="Flavoprotein-like_sf"/>
</dbReference>
<dbReference type="AlphaFoldDB" id="A0A4R1RN58"/>
<dbReference type="PANTHER" id="PTHR30543">
    <property type="entry name" value="CHROMATE REDUCTASE"/>
    <property type="match status" value="1"/>
</dbReference>
<name>A0A4R1RN58_9FLAO</name>
<comment type="caution">
    <text evidence="2">The sequence shown here is derived from an EMBL/GenBank/DDBJ whole genome shotgun (WGS) entry which is preliminary data.</text>
</comment>
<feature type="domain" description="NADPH-dependent FMN reductase-like" evidence="1">
    <location>
        <begin position="26"/>
        <end position="161"/>
    </location>
</feature>
<organism evidence="2 3">
    <name type="scientific">Mariniflexile fucanivorans</name>
    <dbReference type="NCBI Taxonomy" id="264023"/>
    <lineage>
        <taxon>Bacteria</taxon>
        <taxon>Pseudomonadati</taxon>
        <taxon>Bacteroidota</taxon>
        <taxon>Flavobacteriia</taxon>
        <taxon>Flavobacteriales</taxon>
        <taxon>Flavobacteriaceae</taxon>
        <taxon>Mariniflexile</taxon>
    </lineage>
</organism>
<dbReference type="Pfam" id="PF03358">
    <property type="entry name" value="FMN_red"/>
    <property type="match status" value="1"/>
</dbReference>
<dbReference type="InterPro" id="IPR005025">
    <property type="entry name" value="FMN_Rdtase-like_dom"/>
</dbReference>